<dbReference type="PANTHER" id="PTHR43280:SF2">
    <property type="entry name" value="HTH-TYPE TRANSCRIPTIONAL REGULATOR EXSA"/>
    <property type="match status" value="1"/>
</dbReference>
<sequence length="400" mass="45146">MFETPFTRRQMIEVVQHHLLPWAWRREDQREAETPIVASPKRLLLLQPPLQLPPEIQVTQRIVEPSQMRRGKPAPGRGSFSSHVLWPELGLHSIPFAWLGFLFQGEIDLRIGANRSLIFGPGGEGKIQIVSLKAPTFFVIPPGVPHPDGHHIPWERPLHLMREEPQIFWVHVSPSGLRCHLSRVAQGHYQEEFFVLLHNEALMGLSKLFIAEMQRPERFPLVVEAALLSLSLEINKSLLGPDAPESHEKGNETGLPSPISSVREELAGSDAENNRSASKTHIDANTVLIEAAKRYIEMHLNWRTLSLDMVAHHVYVSPSHLNRLFKAELGMTLKEYIQGKRIGVAKALLEESDIAVSEVGFLSGFFPPSHFARAFSQAVGITPKKFRDEQRSARLEHHAL</sequence>
<dbReference type="RefSeq" id="WP_123580621.1">
    <property type="nucleotide sequence ID" value="NZ_NIGF01000010.1"/>
</dbReference>
<dbReference type="InterPro" id="IPR009057">
    <property type="entry name" value="Homeodomain-like_sf"/>
</dbReference>
<dbReference type="PROSITE" id="PS00041">
    <property type="entry name" value="HTH_ARAC_FAMILY_1"/>
    <property type="match status" value="1"/>
</dbReference>
<dbReference type="GO" id="GO:0043565">
    <property type="term" value="F:sequence-specific DNA binding"/>
    <property type="evidence" value="ECO:0007669"/>
    <property type="project" value="InterPro"/>
</dbReference>
<dbReference type="OrthoDB" id="3190595at2"/>
<evidence type="ECO:0000256" key="3">
    <source>
        <dbReference type="ARBA" id="ARBA00023163"/>
    </source>
</evidence>
<dbReference type="Proteomes" id="UP000237684">
    <property type="component" value="Unassembled WGS sequence"/>
</dbReference>
<dbReference type="PROSITE" id="PS01124">
    <property type="entry name" value="HTH_ARAC_FAMILY_2"/>
    <property type="match status" value="1"/>
</dbReference>
<dbReference type="InterPro" id="IPR018062">
    <property type="entry name" value="HTH_AraC-typ_CS"/>
</dbReference>
<dbReference type="SMART" id="SM00342">
    <property type="entry name" value="HTH_ARAC"/>
    <property type="match status" value="1"/>
</dbReference>
<dbReference type="InterPro" id="IPR018060">
    <property type="entry name" value="HTH_AraC"/>
</dbReference>
<organism evidence="5 6">
    <name type="scientific">Abditibacterium utsteinense</name>
    <dbReference type="NCBI Taxonomy" id="1960156"/>
    <lineage>
        <taxon>Bacteria</taxon>
        <taxon>Pseudomonadati</taxon>
        <taxon>Abditibacteriota</taxon>
        <taxon>Abditibacteriia</taxon>
        <taxon>Abditibacteriales</taxon>
        <taxon>Abditibacteriaceae</taxon>
        <taxon>Abditibacterium</taxon>
    </lineage>
</organism>
<dbReference type="Gene3D" id="1.10.10.60">
    <property type="entry name" value="Homeodomain-like"/>
    <property type="match status" value="2"/>
</dbReference>
<dbReference type="GO" id="GO:0003700">
    <property type="term" value="F:DNA-binding transcription factor activity"/>
    <property type="evidence" value="ECO:0007669"/>
    <property type="project" value="InterPro"/>
</dbReference>
<dbReference type="EMBL" id="NIGF01000010">
    <property type="protein sequence ID" value="PQV63589.1"/>
    <property type="molecule type" value="Genomic_DNA"/>
</dbReference>
<dbReference type="AlphaFoldDB" id="A0A2S8SS77"/>
<comment type="caution">
    <text evidence="5">The sequence shown here is derived from an EMBL/GenBank/DDBJ whole genome shotgun (WGS) entry which is preliminary data.</text>
</comment>
<dbReference type="SUPFAM" id="SSF46689">
    <property type="entry name" value="Homeodomain-like"/>
    <property type="match status" value="2"/>
</dbReference>
<gene>
    <name evidence="5" type="ORF">B1R32_11052</name>
</gene>
<evidence type="ECO:0000256" key="1">
    <source>
        <dbReference type="ARBA" id="ARBA00023015"/>
    </source>
</evidence>
<keyword evidence="6" id="KW-1185">Reference proteome</keyword>
<evidence type="ECO:0000313" key="6">
    <source>
        <dbReference type="Proteomes" id="UP000237684"/>
    </source>
</evidence>
<evidence type="ECO:0000256" key="2">
    <source>
        <dbReference type="ARBA" id="ARBA00023125"/>
    </source>
</evidence>
<evidence type="ECO:0000313" key="5">
    <source>
        <dbReference type="EMBL" id="PQV63589.1"/>
    </source>
</evidence>
<name>A0A2S8SS77_9BACT</name>
<dbReference type="PANTHER" id="PTHR43280">
    <property type="entry name" value="ARAC-FAMILY TRANSCRIPTIONAL REGULATOR"/>
    <property type="match status" value="1"/>
</dbReference>
<feature type="domain" description="HTH araC/xylS-type" evidence="4">
    <location>
        <begin position="290"/>
        <end position="389"/>
    </location>
</feature>
<keyword evidence="1" id="KW-0805">Transcription regulation</keyword>
<keyword evidence="3" id="KW-0804">Transcription</keyword>
<reference evidence="5 6" key="1">
    <citation type="journal article" date="2018" name="Syst. Appl. Microbiol.">
        <title>Abditibacterium utsteinense sp. nov., the first cultivated member of candidate phylum FBP, isolated from ice-free Antarctic soil samples.</title>
        <authorList>
            <person name="Tahon G."/>
            <person name="Tytgat B."/>
            <person name="Lebbe L."/>
            <person name="Carlier A."/>
            <person name="Willems A."/>
        </authorList>
    </citation>
    <scope>NUCLEOTIDE SEQUENCE [LARGE SCALE GENOMIC DNA]</scope>
    <source>
        <strain evidence="5 6">LMG 29911</strain>
    </source>
</reference>
<protein>
    <submittedName>
        <fullName evidence="5">AraC-type DNA-binding protein</fullName>
    </submittedName>
</protein>
<dbReference type="Pfam" id="PF12833">
    <property type="entry name" value="HTH_18"/>
    <property type="match status" value="1"/>
</dbReference>
<proteinExistence type="predicted"/>
<dbReference type="InParanoid" id="A0A2S8SS77"/>
<keyword evidence="2 5" id="KW-0238">DNA-binding</keyword>
<accession>A0A2S8SS77</accession>
<evidence type="ECO:0000259" key="4">
    <source>
        <dbReference type="PROSITE" id="PS01124"/>
    </source>
</evidence>